<name>A0A0N4Y469_NIPBR</name>
<dbReference type="AlphaFoldDB" id="A0A0N4Y469"/>
<evidence type="ECO:0000313" key="2">
    <source>
        <dbReference type="EMBL" id="VDL74257.1"/>
    </source>
</evidence>
<keyword evidence="3" id="KW-1185">Reference proteome</keyword>
<organism evidence="4">
    <name type="scientific">Nippostrongylus brasiliensis</name>
    <name type="common">Rat hookworm</name>
    <dbReference type="NCBI Taxonomy" id="27835"/>
    <lineage>
        <taxon>Eukaryota</taxon>
        <taxon>Metazoa</taxon>
        <taxon>Ecdysozoa</taxon>
        <taxon>Nematoda</taxon>
        <taxon>Chromadorea</taxon>
        <taxon>Rhabditida</taxon>
        <taxon>Rhabditina</taxon>
        <taxon>Rhabditomorpha</taxon>
        <taxon>Strongyloidea</taxon>
        <taxon>Heligmosomidae</taxon>
        <taxon>Nippostrongylus</taxon>
    </lineage>
</organism>
<accession>A0A0N4Y469</accession>
<dbReference type="WBParaSite" id="NBR_0001066701-mRNA-1">
    <property type="protein sequence ID" value="NBR_0001066701-mRNA-1"/>
    <property type="gene ID" value="NBR_0001066701"/>
</dbReference>
<gene>
    <name evidence="2" type="ORF">NBR_LOCUS10668</name>
</gene>
<evidence type="ECO:0000313" key="3">
    <source>
        <dbReference type="Proteomes" id="UP000271162"/>
    </source>
</evidence>
<reference evidence="2 3" key="2">
    <citation type="submission" date="2018-11" db="EMBL/GenBank/DDBJ databases">
        <authorList>
            <consortium name="Pathogen Informatics"/>
        </authorList>
    </citation>
    <scope>NUCLEOTIDE SEQUENCE [LARGE SCALE GENOMIC DNA]</scope>
</reference>
<proteinExistence type="predicted"/>
<protein>
    <submittedName>
        <fullName evidence="2 4">Uncharacterized protein</fullName>
    </submittedName>
</protein>
<dbReference type="Proteomes" id="UP000271162">
    <property type="component" value="Unassembled WGS sequence"/>
</dbReference>
<dbReference type="EMBL" id="UYSL01020362">
    <property type="protein sequence ID" value="VDL74257.1"/>
    <property type="molecule type" value="Genomic_DNA"/>
</dbReference>
<evidence type="ECO:0000256" key="1">
    <source>
        <dbReference type="SAM" id="MobiDB-lite"/>
    </source>
</evidence>
<feature type="region of interest" description="Disordered" evidence="1">
    <location>
        <begin position="32"/>
        <end position="67"/>
    </location>
</feature>
<reference evidence="4" key="1">
    <citation type="submission" date="2017-02" db="UniProtKB">
        <authorList>
            <consortium name="WormBaseParasite"/>
        </authorList>
    </citation>
    <scope>IDENTIFICATION</scope>
</reference>
<sequence>MTAVEVLVTDGLVEAKMKRNVDVFLMNHNANMSSSPDAGRPGRSAPNHLATGELGRRPPWEINHGGR</sequence>
<evidence type="ECO:0000313" key="4">
    <source>
        <dbReference type="WBParaSite" id="NBR_0001066701-mRNA-1"/>
    </source>
</evidence>